<dbReference type="GO" id="GO:0005829">
    <property type="term" value="C:cytosol"/>
    <property type="evidence" value="ECO:0007669"/>
    <property type="project" value="TreeGrafter"/>
</dbReference>
<dbReference type="InterPro" id="IPR022761">
    <property type="entry name" value="Fumarate_lyase_N"/>
</dbReference>
<comment type="pathway">
    <text evidence="2 5">Amino-acid biosynthesis; L-arginine biosynthesis; L-arginine from L-ornithine and carbamoyl phosphate: step 3/3.</text>
</comment>
<keyword evidence="4 5" id="KW-0055">Arginine biosynthesis</keyword>
<name>A0A1H7QG65_AQUAM</name>
<dbReference type="InterPro" id="IPR024083">
    <property type="entry name" value="Fumarase/histidase_N"/>
</dbReference>
<dbReference type="PANTHER" id="PTHR43814">
    <property type="entry name" value="ARGININOSUCCINATE LYASE"/>
    <property type="match status" value="1"/>
</dbReference>
<keyword evidence="5" id="KW-0963">Cytoplasm</keyword>
<dbReference type="RefSeq" id="WP_091408951.1">
    <property type="nucleotide sequence ID" value="NZ_FOAB01000004.1"/>
</dbReference>
<dbReference type="EC" id="4.3.2.1" evidence="3 5"/>
<dbReference type="PANTHER" id="PTHR43814:SF1">
    <property type="entry name" value="ARGININOSUCCINATE LYASE"/>
    <property type="match status" value="1"/>
</dbReference>
<evidence type="ECO:0000313" key="7">
    <source>
        <dbReference type="EMBL" id="SEL46992.1"/>
    </source>
</evidence>
<evidence type="ECO:0000256" key="4">
    <source>
        <dbReference type="ARBA" id="ARBA00022571"/>
    </source>
</evidence>
<dbReference type="InterPro" id="IPR000362">
    <property type="entry name" value="Fumarate_lyase_fam"/>
</dbReference>
<dbReference type="Gene3D" id="1.20.200.10">
    <property type="entry name" value="Fumarase/aspartase (Central domain)"/>
    <property type="match status" value="1"/>
</dbReference>
<dbReference type="GO" id="GO:0004056">
    <property type="term" value="F:argininosuccinate lyase activity"/>
    <property type="evidence" value="ECO:0007669"/>
    <property type="project" value="UniProtKB-UniRule"/>
</dbReference>
<dbReference type="PRINTS" id="PR00149">
    <property type="entry name" value="FUMRATELYASE"/>
</dbReference>
<dbReference type="InterPro" id="IPR020557">
    <property type="entry name" value="Fumarate_lyase_CS"/>
</dbReference>
<feature type="domain" description="Fumarate lyase N-terminal" evidence="6">
    <location>
        <begin position="24"/>
        <end position="300"/>
    </location>
</feature>
<dbReference type="Pfam" id="PF00206">
    <property type="entry name" value="Lyase_1"/>
    <property type="match status" value="1"/>
</dbReference>
<dbReference type="Gene3D" id="1.10.275.10">
    <property type="entry name" value="Fumarase/aspartase (N-terminal domain)"/>
    <property type="match status" value="1"/>
</dbReference>
<evidence type="ECO:0000256" key="3">
    <source>
        <dbReference type="ARBA" id="ARBA00012338"/>
    </source>
</evidence>
<dbReference type="EMBL" id="FOAB01000004">
    <property type="protein sequence ID" value="SEL46992.1"/>
    <property type="molecule type" value="Genomic_DNA"/>
</dbReference>
<evidence type="ECO:0000256" key="2">
    <source>
        <dbReference type="ARBA" id="ARBA00004941"/>
    </source>
</evidence>
<dbReference type="InterPro" id="IPR008948">
    <property type="entry name" value="L-Aspartase-like"/>
</dbReference>
<dbReference type="SUPFAM" id="SSF48557">
    <property type="entry name" value="L-aspartase-like"/>
    <property type="match status" value="1"/>
</dbReference>
<protein>
    <recommendedName>
        <fullName evidence="3 5">Argininosuccinate lyase</fullName>
        <shortName evidence="5">ASAL</shortName>
        <ecNumber evidence="3 5">4.3.2.1</ecNumber>
    </recommendedName>
    <alternativeName>
        <fullName evidence="5">Arginosuccinase</fullName>
    </alternativeName>
</protein>
<dbReference type="HAMAP" id="MF_00006">
    <property type="entry name" value="Arg_succ_lyase"/>
    <property type="match status" value="1"/>
</dbReference>
<evidence type="ECO:0000259" key="6">
    <source>
        <dbReference type="Pfam" id="PF00206"/>
    </source>
</evidence>
<sequence>MKLWDKGLATDQKIDMFTVGNDRQLDLVIAKYDIQATLAHTKMLHKIGLLSDQEISEIKIELDVLTEQVKNGTFVIEDQFEDVHSKIEFELTTKIGDTGKRIHTARSRNDQVLVAMHLYLKDELIQIKSQVKELSENLLSSAEKYKEVLLPGYTHLQIAMPSSFGLWFSAYAESFVDDLYFVNAALSVVDQNPLGSAAGYGSSFPIDREFTTKELGFDTLKYNVVAAQMSRGKSEKSTAFAMSSVAGTLSKLAMDVCLYMSQNFDFMSIPSEFTTGSSIMPHKKNPDVFELIRGKCNKIQALPYELSLLTNNLPSGYHRDLQLLKEGIVPAIQDLKASLEMAIYALKNVEVNQAILDDDKYDYLFSVDTLNELVMKGMSFRDAYVKIGLDIENGNYKPEKNTKHSHLGSINNLCLDDIKRKLQSI</sequence>
<dbReference type="PRINTS" id="PR00145">
    <property type="entry name" value="ARGSUCLYASE"/>
</dbReference>
<evidence type="ECO:0000256" key="5">
    <source>
        <dbReference type="HAMAP-Rule" id="MF_00006"/>
    </source>
</evidence>
<reference evidence="7 8" key="1">
    <citation type="submission" date="2016-10" db="EMBL/GenBank/DDBJ databases">
        <authorList>
            <person name="de Groot N.N."/>
        </authorList>
    </citation>
    <scope>NUCLEOTIDE SEQUENCE [LARGE SCALE GENOMIC DNA]</scope>
    <source>
        <strain evidence="7 8">DSM 25232</strain>
    </source>
</reference>
<dbReference type="NCBIfam" id="TIGR00838">
    <property type="entry name" value="argH"/>
    <property type="match status" value="1"/>
</dbReference>
<proteinExistence type="inferred from homology"/>
<keyword evidence="8" id="KW-1185">Reference proteome</keyword>
<dbReference type="UniPathway" id="UPA00068">
    <property type="reaction ID" value="UER00114"/>
</dbReference>
<dbReference type="Gene3D" id="1.10.40.30">
    <property type="entry name" value="Fumarase/aspartase (C-terminal domain)"/>
    <property type="match status" value="1"/>
</dbReference>
<dbReference type="STRING" id="1038014.SAMN04487910_2548"/>
<dbReference type="Proteomes" id="UP000198521">
    <property type="component" value="Unassembled WGS sequence"/>
</dbReference>
<gene>
    <name evidence="5" type="primary">argH</name>
    <name evidence="7" type="ORF">SAMN04487910_2548</name>
</gene>
<dbReference type="AlphaFoldDB" id="A0A1H7QG65"/>
<organism evidence="7 8">
    <name type="scientific">Aquimarina amphilecti</name>
    <dbReference type="NCBI Taxonomy" id="1038014"/>
    <lineage>
        <taxon>Bacteria</taxon>
        <taxon>Pseudomonadati</taxon>
        <taxon>Bacteroidota</taxon>
        <taxon>Flavobacteriia</taxon>
        <taxon>Flavobacteriales</taxon>
        <taxon>Flavobacteriaceae</taxon>
        <taxon>Aquimarina</taxon>
    </lineage>
</organism>
<accession>A0A1H7QG65</accession>
<dbReference type="OrthoDB" id="9769623at2"/>
<keyword evidence="5 7" id="KW-0456">Lyase</keyword>
<keyword evidence="5" id="KW-0028">Amino-acid biosynthesis</keyword>
<dbReference type="PROSITE" id="PS00163">
    <property type="entry name" value="FUMARATE_LYASES"/>
    <property type="match status" value="1"/>
</dbReference>
<comment type="similarity">
    <text evidence="5">Belongs to the lyase 1 family. Argininosuccinate lyase subfamily.</text>
</comment>
<comment type="subcellular location">
    <subcellularLocation>
        <location evidence="5">Cytoplasm</location>
    </subcellularLocation>
</comment>
<comment type="catalytic activity">
    <reaction evidence="1 5">
        <text>2-(N(omega)-L-arginino)succinate = fumarate + L-arginine</text>
        <dbReference type="Rhea" id="RHEA:24020"/>
        <dbReference type="ChEBI" id="CHEBI:29806"/>
        <dbReference type="ChEBI" id="CHEBI:32682"/>
        <dbReference type="ChEBI" id="CHEBI:57472"/>
        <dbReference type="EC" id="4.3.2.1"/>
    </reaction>
</comment>
<dbReference type="GO" id="GO:0042450">
    <property type="term" value="P:L-arginine biosynthetic process via ornithine"/>
    <property type="evidence" value="ECO:0007669"/>
    <property type="project" value="UniProtKB-UniRule"/>
</dbReference>
<evidence type="ECO:0000256" key="1">
    <source>
        <dbReference type="ARBA" id="ARBA00000985"/>
    </source>
</evidence>
<dbReference type="InterPro" id="IPR009049">
    <property type="entry name" value="Argininosuccinate_lyase"/>
</dbReference>
<evidence type="ECO:0000313" key="8">
    <source>
        <dbReference type="Proteomes" id="UP000198521"/>
    </source>
</evidence>
<dbReference type="CDD" id="cd01359">
    <property type="entry name" value="Argininosuccinate_lyase"/>
    <property type="match status" value="1"/>
</dbReference>